<keyword evidence="6" id="KW-1185">Reference proteome</keyword>
<organism evidence="5 6">
    <name type="scientific">Prosthecodimorpha hirschii</name>
    <dbReference type="NCBI Taxonomy" id="665126"/>
    <lineage>
        <taxon>Bacteria</taxon>
        <taxon>Pseudomonadati</taxon>
        <taxon>Pseudomonadota</taxon>
        <taxon>Alphaproteobacteria</taxon>
        <taxon>Hyphomicrobiales</taxon>
        <taxon>Ancalomicrobiaceae</taxon>
        <taxon>Prosthecodimorpha</taxon>
    </lineage>
</organism>
<dbReference type="GO" id="GO:0003677">
    <property type="term" value="F:DNA binding"/>
    <property type="evidence" value="ECO:0007669"/>
    <property type="project" value="UniProtKB-KW"/>
</dbReference>
<name>A0A0P6VZG6_9HYPH</name>
<dbReference type="STRING" id="665126.ABB55_01825"/>
<evidence type="ECO:0000259" key="4">
    <source>
        <dbReference type="PROSITE" id="PS51118"/>
    </source>
</evidence>
<keyword evidence="3" id="KW-0804">Transcription</keyword>
<dbReference type="AlphaFoldDB" id="A0A0P6VZG6"/>
<reference evidence="5 6" key="2">
    <citation type="submission" date="2015-10" db="EMBL/GenBank/DDBJ databases">
        <title>Draft Genome Sequence of Prosthecomicrobium hirschii ATCC 27832.</title>
        <authorList>
            <person name="Daniel J."/>
            <person name="Givan S.A."/>
            <person name="Brun Y.V."/>
            <person name="Brown P.J."/>
        </authorList>
    </citation>
    <scope>NUCLEOTIDE SEQUENCE [LARGE SCALE GENOMIC DNA]</scope>
    <source>
        <strain evidence="5 6">16</strain>
    </source>
</reference>
<evidence type="ECO:0000256" key="3">
    <source>
        <dbReference type="ARBA" id="ARBA00023163"/>
    </source>
</evidence>
<evidence type="ECO:0000256" key="1">
    <source>
        <dbReference type="ARBA" id="ARBA00023015"/>
    </source>
</evidence>
<evidence type="ECO:0000313" key="6">
    <source>
        <dbReference type="Proteomes" id="UP000048984"/>
    </source>
</evidence>
<dbReference type="PANTHER" id="PTHR33204:SF18">
    <property type="entry name" value="TRANSCRIPTIONAL REGULATORY PROTEIN"/>
    <property type="match status" value="1"/>
</dbReference>
<evidence type="ECO:0000313" key="5">
    <source>
        <dbReference type="EMBL" id="KPL51112.1"/>
    </source>
</evidence>
<reference evidence="5 6" key="1">
    <citation type="submission" date="2015-09" db="EMBL/GenBank/DDBJ databases">
        <authorList>
            <person name="Jackson K.R."/>
            <person name="Lunt B.L."/>
            <person name="Fisher J.N.B."/>
            <person name="Gardner A.V."/>
            <person name="Bailey M.E."/>
            <person name="Deus L.M."/>
            <person name="Earl A.S."/>
            <person name="Gibby P.D."/>
            <person name="Hartmann K.A."/>
            <person name="Liu J.E."/>
            <person name="Manci A.M."/>
            <person name="Nielsen D.A."/>
            <person name="Solomon M.B."/>
            <person name="Breakwell D.P."/>
            <person name="Burnett S.H."/>
            <person name="Grose J.H."/>
        </authorList>
    </citation>
    <scope>NUCLEOTIDE SEQUENCE [LARGE SCALE GENOMIC DNA]</scope>
    <source>
        <strain evidence="5 6">16</strain>
    </source>
</reference>
<comment type="caution">
    <text evidence="5">The sequence shown here is derived from an EMBL/GenBank/DDBJ whole genome shotgun (WGS) entry which is preliminary data.</text>
</comment>
<evidence type="ECO:0000256" key="2">
    <source>
        <dbReference type="ARBA" id="ARBA00023125"/>
    </source>
</evidence>
<dbReference type="InterPro" id="IPR002577">
    <property type="entry name" value="HTH_HxlR"/>
</dbReference>
<dbReference type="InterPro" id="IPR036390">
    <property type="entry name" value="WH_DNA-bd_sf"/>
</dbReference>
<gene>
    <name evidence="5" type="ORF">ABB55_01825</name>
</gene>
<dbReference type="Gene3D" id="1.10.10.10">
    <property type="entry name" value="Winged helix-like DNA-binding domain superfamily/Winged helix DNA-binding domain"/>
    <property type="match status" value="1"/>
</dbReference>
<feature type="domain" description="HTH hxlR-type" evidence="4">
    <location>
        <begin position="8"/>
        <end position="103"/>
    </location>
</feature>
<dbReference type="Pfam" id="PF01638">
    <property type="entry name" value="HxlR"/>
    <property type="match status" value="1"/>
</dbReference>
<proteinExistence type="predicted"/>
<dbReference type="EMBL" id="LJYW01000001">
    <property type="protein sequence ID" value="KPL51112.1"/>
    <property type="molecule type" value="Genomic_DNA"/>
</dbReference>
<accession>A0A0P6VZG6</accession>
<dbReference type="SUPFAM" id="SSF46785">
    <property type="entry name" value="Winged helix' DNA-binding domain"/>
    <property type="match status" value="1"/>
</dbReference>
<keyword evidence="1" id="KW-0805">Transcription regulation</keyword>
<sequence length="231" mass="25177">MTGYGQFCAVARAHEVLGGRWTLLVLREILCGASRFAEIRRGIPRISKTMLAERLAELVAIGAIERRDHGDGPDYRATQAGREAMPIVAALAVWGQRHLPRHAAAEDLDLDPVLVDMARRVRAAHLPAVPIVVRVELAGLPRRFLLLKGGESTACLINPGFPEPVVIRGRLDALVAWWRGDAGFAEARRQGFVLEGDRALVRAFPGWFDRYAFAAVHPSATAAARSGDPVP</sequence>
<dbReference type="InterPro" id="IPR036388">
    <property type="entry name" value="WH-like_DNA-bd_sf"/>
</dbReference>
<dbReference type="Proteomes" id="UP000048984">
    <property type="component" value="Unassembled WGS sequence"/>
</dbReference>
<dbReference type="RefSeq" id="WP_054357275.1">
    <property type="nucleotide sequence ID" value="NZ_LJYW01000001.1"/>
</dbReference>
<keyword evidence="2" id="KW-0238">DNA-binding</keyword>
<protein>
    <submittedName>
        <fullName evidence="5">Transcriptional regulator</fullName>
    </submittedName>
</protein>
<dbReference type="PANTHER" id="PTHR33204">
    <property type="entry name" value="TRANSCRIPTIONAL REGULATOR, MARR FAMILY"/>
    <property type="match status" value="1"/>
</dbReference>
<dbReference type="PROSITE" id="PS51118">
    <property type="entry name" value="HTH_HXLR"/>
    <property type="match status" value="1"/>
</dbReference>